<proteinExistence type="predicted"/>
<comment type="caution">
    <text evidence="2">The sequence shown here is derived from an EMBL/GenBank/DDBJ whole genome shotgun (WGS) entry which is preliminary data.</text>
</comment>
<dbReference type="InterPro" id="IPR017956">
    <property type="entry name" value="AT_hook_DNA-bd_motif"/>
</dbReference>
<protein>
    <submittedName>
        <fullName evidence="2">AT hook, DNA-binding motif protein</fullName>
    </submittedName>
</protein>
<dbReference type="OrthoDB" id="5404794at2759"/>
<feature type="compositionally biased region" description="Polar residues" evidence="1">
    <location>
        <begin position="221"/>
        <end position="250"/>
    </location>
</feature>
<name>A0A166UJZ2_9HYPO</name>
<dbReference type="SMART" id="SM00384">
    <property type="entry name" value="AT_hook"/>
    <property type="match status" value="2"/>
</dbReference>
<feature type="region of interest" description="Disordered" evidence="1">
    <location>
        <begin position="1"/>
        <end position="49"/>
    </location>
</feature>
<evidence type="ECO:0000256" key="1">
    <source>
        <dbReference type="SAM" id="MobiDB-lite"/>
    </source>
</evidence>
<dbReference type="STRING" id="1081109.A0A166UJZ2"/>
<feature type="compositionally biased region" description="Basic residues" evidence="1">
    <location>
        <begin position="352"/>
        <end position="362"/>
    </location>
</feature>
<feature type="region of interest" description="Disordered" evidence="1">
    <location>
        <begin position="63"/>
        <end position="166"/>
    </location>
</feature>
<accession>A0A166UJZ2</accession>
<feature type="compositionally biased region" description="Basic residues" evidence="1">
    <location>
        <begin position="324"/>
        <end position="335"/>
    </location>
</feature>
<gene>
    <name evidence="2" type="ORF">AAL_00094</name>
</gene>
<dbReference type="GO" id="GO:0003677">
    <property type="term" value="F:DNA binding"/>
    <property type="evidence" value="ECO:0007669"/>
    <property type="project" value="UniProtKB-KW"/>
</dbReference>
<feature type="region of interest" description="Disordered" evidence="1">
    <location>
        <begin position="408"/>
        <end position="430"/>
    </location>
</feature>
<dbReference type="Proteomes" id="UP000078544">
    <property type="component" value="Unassembled WGS sequence"/>
</dbReference>
<evidence type="ECO:0000313" key="2">
    <source>
        <dbReference type="EMBL" id="OAA32629.1"/>
    </source>
</evidence>
<keyword evidence="3" id="KW-1185">Reference proteome</keyword>
<keyword evidence="2" id="KW-0238">DNA-binding</keyword>
<feature type="compositionally biased region" description="Basic and acidic residues" evidence="1">
    <location>
        <begin position="277"/>
        <end position="297"/>
    </location>
</feature>
<dbReference type="AlphaFoldDB" id="A0A166UJZ2"/>
<sequence>MATQTIADSDGEESGSDSATSEILPDAHTRSTERPAPTVAVNPSTSTDSNFFKCVFEEQREAAIQQMNEQVPPRTDSSEGMDPVSFDQGFERTVSNAKISLPERSPWDVPSSPEACKPRKPQKQSSVARTKITRGLKRQLDNIGYMSEDDDPEIAHNASPHSRKRGKLRAALDGHVPELSISSHDTRNLLAPVYADAGGHANAGDKSTSPPPRILDARSANIRSSGTVTNVNTPRSNTTVSIEISSNRPPTSERIKERGSGSMSSPEALSRDLQITNERKGTSLRKEVIVSPDKDDLVQDDQLSLEKPERSDSTDPTATSGKAVAKKKQRGRPRKLVNEASVADGTVAIETKKKRGRPKKARPTQQDNDEGPVTIGVSRADTDMASTTSKVAPSLDVRQDVPVATSSMHVDLGVGETDGSKPVQERKDSVESNAIKMKEQGARVSLSVTKDSARPSYRVGLSKRTRIAPLLKVIRK</sequence>
<dbReference type="EMBL" id="AZGY01000001">
    <property type="protein sequence ID" value="OAA32629.1"/>
    <property type="molecule type" value="Genomic_DNA"/>
</dbReference>
<feature type="region of interest" description="Disordered" evidence="1">
    <location>
        <begin position="196"/>
        <end position="393"/>
    </location>
</feature>
<reference evidence="2 3" key="1">
    <citation type="journal article" date="2016" name="Genome Biol. Evol.">
        <title>Divergent and convergent evolution of fungal pathogenicity.</title>
        <authorList>
            <person name="Shang Y."/>
            <person name="Xiao G."/>
            <person name="Zheng P."/>
            <person name="Cen K."/>
            <person name="Zhan S."/>
            <person name="Wang C."/>
        </authorList>
    </citation>
    <scope>NUCLEOTIDE SEQUENCE [LARGE SCALE GENOMIC DNA]</scope>
    <source>
        <strain evidence="2 3">RCEF 2490</strain>
    </source>
</reference>
<feature type="compositionally biased region" description="Basic and acidic residues" evidence="1">
    <location>
        <begin position="304"/>
        <end position="313"/>
    </location>
</feature>
<evidence type="ECO:0000313" key="3">
    <source>
        <dbReference type="Proteomes" id="UP000078544"/>
    </source>
</evidence>
<organism evidence="2 3">
    <name type="scientific">Moelleriella libera RCEF 2490</name>
    <dbReference type="NCBI Taxonomy" id="1081109"/>
    <lineage>
        <taxon>Eukaryota</taxon>
        <taxon>Fungi</taxon>
        <taxon>Dikarya</taxon>
        <taxon>Ascomycota</taxon>
        <taxon>Pezizomycotina</taxon>
        <taxon>Sordariomycetes</taxon>
        <taxon>Hypocreomycetidae</taxon>
        <taxon>Hypocreales</taxon>
        <taxon>Clavicipitaceae</taxon>
        <taxon>Moelleriella</taxon>
    </lineage>
</organism>